<dbReference type="Pfam" id="PF02348">
    <property type="entry name" value="CTP_transf_3"/>
    <property type="match status" value="1"/>
</dbReference>
<dbReference type="PANTHER" id="PTHR21485">
    <property type="entry name" value="HAD SUPERFAMILY MEMBERS CMAS AND KDSC"/>
    <property type="match status" value="1"/>
</dbReference>
<gene>
    <name evidence="2" type="ORF">C9I88_00610</name>
    <name evidence="3" type="ORF">C9J52_02380</name>
</gene>
<evidence type="ECO:0000313" key="3">
    <source>
        <dbReference type="EMBL" id="PSW99226.1"/>
    </source>
</evidence>
<dbReference type="Proteomes" id="UP000241190">
    <property type="component" value="Unassembled WGS sequence"/>
</dbReference>
<keyword evidence="2" id="KW-0808">Transferase</keyword>
<dbReference type="AlphaFoldDB" id="A0A0D8PRA1"/>
<dbReference type="GO" id="GO:0046872">
    <property type="term" value="F:metal ion binding"/>
    <property type="evidence" value="ECO:0007669"/>
    <property type="project" value="UniProtKB-KW"/>
</dbReference>
<evidence type="ECO:0000313" key="4">
    <source>
        <dbReference type="Proteomes" id="UP000241190"/>
    </source>
</evidence>
<organism evidence="2 5">
    <name type="scientific">Photobacterium iliopiscarium</name>
    <dbReference type="NCBI Taxonomy" id="56192"/>
    <lineage>
        <taxon>Bacteria</taxon>
        <taxon>Pseudomonadati</taxon>
        <taxon>Pseudomonadota</taxon>
        <taxon>Gammaproteobacteria</taxon>
        <taxon>Vibrionales</taxon>
        <taxon>Vibrionaceae</taxon>
        <taxon>Photobacterium</taxon>
    </lineage>
</organism>
<comment type="cofactor">
    <cofactor evidence="1">
        <name>Mg(2+)</name>
        <dbReference type="ChEBI" id="CHEBI:18420"/>
    </cofactor>
</comment>
<dbReference type="GeneID" id="93546904"/>
<proteinExistence type="predicted"/>
<comment type="caution">
    <text evidence="2">The sequence shown here is derived from an EMBL/GenBank/DDBJ whole genome shotgun (WGS) entry which is preliminary data.</text>
</comment>
<dbReference type="OrthoDB" id="9805604at2"/>
<name>A0A0D8PRA1_9GAMM</name>
<protein>
    <submittedName>
        <fullName evidence="2">Cytidyltransferase</fullName>
    </submittedName>
</protein>
<dbReference type="InterPro" id="IPR003329">
    <property type="entry name" value="Cytidylyl_trans"/>
</dbReference>
<dbReference type="Gene3D" id="3.90.550.10">
    <property type="entry name" value="Spore Coat Polysaccharide Biosynthesis Protein SpsA, Chain A"/>
    <property type="match status" value="1"/>
</dbReference>
<evidence type="ECO:0000313" key="5">
    <source>
        <dbReference type="Proteomes" id="UP000241954"/>
    </source>
</evidence>
<dbReference type="CDD" id="cd16841">
    <property type="entry name" value="RraA_family"/>
    <property type="match status" value="1"/>
</dbReference>
<dbReference type="Gene3D" id="3.50.30.40">
    <property type="entry name" value="Ribonuclease E inhibitor RraA/RraA-like"/>
    <property type="match status" value="1"/>
</dbReference>
<reference evidence="2 5" key="1">
    <citation type="submission" date="2018-01" db="EMBL/GenBank/DDBJ databases">
        <title>Whole genome sequencing of Histamine producing bacteria.</title>
        <authorList>
            <person name="Butler K."/>
        </authorList>
    </citation>
    <scope>NUCLEOTIDE SEQUENCE [LARGE SCALE GENOMIC DNA]</scope>
    <source>
        <strain evidence="3 4">ATCC 51761</strain>
        <strain evidence="2 5">NCIMB 13481</strain>
    </source>
</reference>
<dbReference type="InterPro" id="IPR050793">
    <property type="entry name" value="CMP-NeuNAc_synthase"/>
</dbReference>
<keyword evidence="1" id="KW-0479">Metal-binding</keyword>
<dbReference type="RefSeq" id="WP_045037641.1">
    <property type="nucleotide sequence ID" value="NZ_CAMQYU010000019.1"/>
</dbReference>
<dbReference type="SUPFAM" id="SSF53448">
    <property type="entry name" value="Nucleotide-diphospho-sugar transferases"/>
    <property type="match status" value="1"/>
</dbReference>
<feature type="binding site" evidence="1">
    <location>
        <position position="332"/>
    </location>
    <ligand>
        <name>Mg(2+)</name>
        <dbReference type="ChEBI" id="CHEBI:18420"/>
    </ligand>
</feature>
<dbReference type="Proteomes" id="UP000241954">
    <property type="component" value="Unassembled WGS sequence"/>
</dbReference>
<evidence type="ECO:0000256" key="1">
    <source>
        <dbReference type="PIRSR" id="PIRSR605493-1"/>
    </source>
</evidence>
<dbReference type="InterPro" id="IPR005493">
    <property type="entry name" value="RraA/RraA-like"/>
</dbReference>
<dbReference type="Pfam" id="PF03737">
    <property type="entry name" value="RraA-like"/>
    <property type="match status" value="1"/>
</dbReference>
<evidence type="ECO:0000313" key="2">
    <source>
        <dbReference type="EMBL" id="PSV99695.1"/>
    </source>
</evidence>
<dbReference type="EMBL" id="PYOP01000003">
    <property type="protein sequence ID" value="PSW99226.1"/>
    <property type="molecule type" value="Genomic_DNA"/>
</dbReference>
<dbReference type="PANTHER" id="PTHR21485:SF6">
    <property type="entry name" value="N-ACYLNEURAMINATE CYTIDYLYLTRANSFERASE-RELATED"/>
    <property type="match status" value="1"/>
</dbReference>
<dbReference type="SUPFAM" id="SSF89562">
    <property type="entry name" value="RraA-like"/>
    <property type="match status" value="1"/>
</dbReference>
<keyword evidence="4" id="KW-1185">Reference proteome</keyword>
<feature type="binding site" evidence="1">
    <location>
        <position position="331"/>
    </location>
    <ligand>
        <name>substrate</name>
    </ligand>
</feature>
<sequence>MKIVAVVPAKGNSDRIPSKNSQLLDGKPLFINMLEKLIKCPSIDEVWLDTDSEQFIDIASELPIHIMKREPQLASNTTDGNALFLNEVSHIDADIYLQVLCTSPFIEIKTIEDTLATLINNPAYDSAVMVKKEKQYLWNNNQPSYDIEHIPNSVDLNDTIIETMGMYIMYRDHALTLKRRIGNNPYLIYATPIEAIDVNWAEDFQLANLIAAGIREQENHLLQNISASISSAILSDILDELGYPNQVIKKLKPYTPTKIFGRAKTLKLRKKHQDESPAGIYNALNTYKYIVPNDIIIVENEISDYAYFGELNANLAIRAGAIGTIIDGVTRDSQNVANLNYPVFSKGYNCQDVKNRAVVEHFNKTITLDNVTVEPNCLVYADNEGIVIVPQQVEHQVIERALTLTRNERHILNDISNDIHVDELVAKYGFF</sequence>
<dbReference type="GO" id="GO:0008781">
    <property type="term" value="F:N-acylneuraminate cytidylyltransferase activity"/>
    <property type="evidence" value="ECO:0007669"/>
    <property type="project" value="TreeGrafter"/>
</dbReference>
<keyword evidence="1" id="KW-0460">Magnesium</keyword>
<dbReference type="InterPro" id="IPR036704">
    <property type="entry name" value="RraA/RraA-like_sf"/>
</dbReference>
<dbReference type="InterPro" id="IPR029044">
    <property type="entry name" value="Nucleotide-diphossugar_trans"/>
</dbReference>
<accession>A0A0D8PRA1</accession>
<dbReference type="EMBL" id="PYLW01000001">
    <property type="protein sequence ID" value="PSV99695.1"/>
    <property type="molecule type" value="Genomic_DNA"/>
</dbReference>